<dbReference type="InterPro" id="IPR036388">
    <property type="entry name" value="WH-like_DNA-bd_sf"/>
</dbReference>
<organism evidence="1">
    <name type="scientific">Salmonella enterica I</name>
    <dbReference type="NCBI Taxonomy" id="59201"/>
    <lineage>
        <taxon>Bacteria</taxon>
        <taxon>Pseudomonadati</taxon>
        <taxon>Pseudomonadota</taxon>
        <taxon>Gammaproteobacteria</taxon>
        <taxon>Enterobacterales</taxon>
        <taxon>Enterobacteriaceae</taxon>
        <taxon>Salmonella</taxon>
    </lineage>
</organism>
<name>A0A3R0XUV8_SALET</name>
<dbReference type="AlphaFoldDB" id="A0A3R0XUV8"/>
<evidence type="ECO:0008006" key="2">
    <source>
        <dbReference type="Google" id="ProtNLM"/>
    </source>
</evidence>
<accession>A0A3R0XUV8</accession>
<comment type="caution">
    <text evidence="1">The sequence shown here is derived from an EMBL/GenBank/DDBJ whole genome shotgun (WGS) entry which is preliminary data.</text>
</comment>
<proteinExistence type="predicted"/>
<protein>
    <recommendedName>
        <fullName evidence="2">Helix-turn-helix domain-containing protein</fullName>
    </recommendedName>
</protein>
<gene>
    <name evidence="1" type="ORF">DRU74_27265</name>
</gene>
<sequence length="97" mass="11056">MTGLWGAQDIVLERKIARWVWMEQRPVTATEIAGQFSVTLNTAWHIIHNLMRRADGIRCRLETVPGINSAGHPGIVKYFSVQHLPESYQPLSKKSCR</sequence>
<evidence type="ECO:0000313" key="1">
    <source>
        <dbReference type="EMBL" id="MLV00316.1"/>
    </source>
</evidence>
<dbReference type="Proteomes" id="UP000885374">
    <property type="component" value="Unassembled WGS sequence"/>
</dbReference>
<dbReference type="EMBL" id="RVHM01000095">
    <property type="protein sequence ID" value="MLV00316.1"/>
    <property type="molecule type" value="Genomic_DNA"/>
</dbReference>
<dbReference type="Gene3D" id="1.10.10.10">
    <property type="entry name" value="Winged helix-like DNA-binding domain superfamily/Winged helix DNA-binding domain"/>
    <property type="match status" value="1"/>
</dbReference>
<reference evidence="1" key="1">
    <citation type="submission" date="2018-07" db="EMBL/GenBank/DDBJ databases">
        <authorList>
            <person name="Ashton P.M."/>
            <person name="Dallman T."/>
            <person name="Nair S."/>
            <person name="De Pinna E."/>
            <person name="Peters T."/>
            <person name="Grant K."/>
        </authorList>
    </citation>
    <scope>NUCLEOTIDE SEQUENCE [LARGE SCALE GENOMIC DNA]</scope>
    <source>
        <strain evidence="1">157339</strain>
    </source>
</reference>